<reference evidence="1" key="1">
    <citation type="journal article" date="2020" name="Stud. Mycol.">
        <title>101 Dothideomycetes genomes: a test case for predicting lifestyles and emergence of pathogens.</title>
        <authorList>
            <person name="Haridas S."/>
            <person name="Albert R."/>
            <person name="Binder M."/>
            <person name="Bloem J."/>
            <person name="Labutti K."/>
            <person name="Salamov A."/>
            <person name="Andreopoulos B."/>
            <person name="Baker S."/>
            <person name="Barry K."/>
            <person name="Bills G."/>
            <person name="Bluhm B."/>
            <person name="Cannon C."/>
            <person name="Castanera R."/>
            <person name="Culley D."/>
            <person name="Daum C."/>
            <person name="Ezra D."/>
            <person name="Gonzalez J."/>
            <person name="Henrissat B."/>
            <person name="Kuo A."/>
            <person name="Liang C."/>
            <person name="Lipzen A."/>
            <person name="Lutzoni F."/>
            <person name="Magnuson J."/>
            <person name="Mondo S."/>
            <person name="Nolan M."/>
            <person name="Ohm R."/>
            <person name="Pangilinan J."/>
            <person name="Park H.-J."/>
            <person name="Ramirez L."/>
            <person name="Alfaro M."/>
            <person name="Sun H."/>
            <person name="Tritt A."/>
            <person name="Yoshinaga Y."/>
            <person name="Zwiers L.-H."/>
            <person name="Turgeon B."/>
            <person name="Goodwin S."/>
            <person name="Spatafora J."/>
            <person name="Crous P."/>
            <person name="Grigoriev I."/>
        </authorList>
    </citation>
    <scope>NUCLEOTIDE SEQUENCE</scope>
    <source>
        <strain evidence="1">CBS 101060</strain>
    </source>
</reference>
<proteinExistence type="predicted"/>
<evidence type="ECO:0000313" key="2">
    <source>
        <dbReference type="Proteomes" id="UP000799429"/>
    </source>
</evidence>
<feature type="non-terminal residue" evidence="1">
    <location>
        <position position="1"/>
    </location>
</feature>
<dbReference type="InterPro" id="IPR036396">
    <property type="entry name" value="Cyt_P450_sf"/>
</dbReference>
<comment type="caution">
    <text evidence="1">The sequence shown here is derived from an EMBL/GenBank/DDBJ whole genome shotgun (WGS) entry which is preliminary data.</text>
</comment>
<protein>
    <submittedName>
        <fullName evidence="1">Cytochrome P450</fullName>
    </submittedName>
</protein>
<dbReference type="EMBL" id="MU006103">
    <property type="protein sequence ID" value="KAF2836637.1"/>
    <property type="molecule type" value="Genomic_DNA"/>
</dbReference>
<organism evidence="1 2">
    <name type="scientific">Patellaria atrata CBS 101060</name>
    <dbReference type="NCBI Taxonomy" id="1346257"/>
    <lineage>
        <taxon>Eukaryota</taxon>
        <taxon>Fungi</taxon>
        <taxon>Dikarya</taxon>
        <taxon>Ascomycota</taxon>
        <taxon>Pezizomycotina</taxon>
        <taxon>Dothideomycetes</taxon>
        <taxon>Dothideomycetes incertae sedis</taxon>
        <taxon>Patellariales</taxon>
        <taxon>Patellariaceae</taxon>
        <taxon>Patellaria</taxon>
    </lineage>
</organism>
<keyword evidence="2" id="KW-1185">Reference proteome</keyword>
<accession>A0A9P4VPE2</accession>
<name>A0A9P4VPE2_9PEZI</name>
<dbReference type="SUPFAM" id="SSF48264">
    <property type="entry name" value="Cytochrome P450"/>
    <property type="match status" value="1"/>
</dbReference>
<dbReference type="GO" id="GO:0016705">
    <property type="term" value="F:oxidoreductase activity, acting on paired donors, with incorporation or reduction of molecular oxygen"/>
    <property type="evidence" value="ECO:0007669"/>
    <property type="project" value="InterPro"/>
</dbReference>
<dbReference type="Gene3D" id="1.10.630.10">
    <property type="entry name" value="Cytochrome P450"/>
    <property type="match status" value="1"/>
</dbReference>
<dbReference type="InterPro" id="IPR001128">
    <property type="entry name" value="Cyt_P450"/>
</dbReference>
<dbReference type="Pfam" id="PF00067">
    <property type="entry name" value="p450"/>
    <property type="match status" value="1"/>
</dbReference>
<dbReference type="PANTHER" id="PTHR24305:SF226">
    <property type="entry name" value="CYTOCHROME P450 MONOOXYGENASE"/>
    <property type="match status" value="1"/>
</dbReference>
<evidence type="ECO:0000313" key="1">
    <source>
        <dbReference type="EMBL" id="KAF2836637.1"/>
    </source>
</evidence>
<dbReference type="AlphaFoldDB" id="A0A9P4VPE2"/>
<dbReference type="InterPro" id="IPR050121">
    <property type="entry name" value="Cytochrome_P450_monoxygenase"/>
</dbReference>
<dbReference type="OrthoDB" id="1470350at2759"/>
<gene>
    <name evidence="1" type="ORF">M501DRAFT_939702</name>
</gene>
<sequence length="152" mass="17467">VDGLPIPKSVIVVISPYAFHHNELIFSDSFTFNPSRWIASSNEDRDIIEASRKMFSGFSIGPRAYAGKNFTYTELSISIAQTAWYLDIASANGTLEGLGGEYVGTRCGRHRAKEFQLEEHITCCHDGPWLRFRVRELRRWCKRFYGQERNNL</sequence>
<dbReference type="GO" id="GO:0004497">
    <property type="term" value="F:monooxygenase activity"/>
    <property type="evidence" value="ECO:0007669"/>
    <property type="project" value="InterPro"/>
</dbReference>
<dbReference type="Proteomes" id="UP000799429">
    <property type="component" value="Unassembled WGS sequence"/>
</dbReference>
<dbReference type="GO" id="GO:0005506">
    <property type="term" value="F:iron ion binding"/>
    <property type="evidence" value="ECO:0007669"/>
    <property type="project" value="InterPro"/>
</dbReference>
<dbReference type="GO" id="GO:0020037">
    <property type="term" value="F:heme binding"/>
    <property type="evidence" value="ECO:0007669"/>
    <property type="project" value="InterPro"/>
</dbReference>
<dbReference type="PANTHER" id="PTHR24305">
    <property type="entry name" value="CYTOCHROME P450"/>
    <property type="match status" value="1"/>
</dbReference>